<accession>A0A485CRM0</accession>
<dbReference type="EMBL" id="CAADJD010000028">
    <property type="protein sequence ID" value="VFS87449.1"/>
    <property type="molecule type" value="Genomic_DNA"/>
</dbReference>
<gene>
    <name evidence="1" type="ORF">NCTC12993_06928</name>
</gene>
<proteinExistence type="predicted"/>
<keyword evidence="2" id="KW-1185">Reference proteome</keyword>
<evidence type="ECO:0000313" key="2">
    <source>
        <dbReference type="Proteomes" id="UP000401081"/>
    </source>
</evidence>
<reference evidence="1 2" key="1">
    <citation type="submission" date="2019-03" db="EMBL/GenBank/DDBJ databases">
        <authorList>
            <consortium name="Pathogen Informatics"/>
        </authorList>
    </citation>
    <scope>NUCLEOTIDE SEQUENCE [LARGE SCALE GENOMIC DNA]</scope>
    <source>
        <strain evidence="1 2">NCTC12993</strain>
    </source>
</reference>
<organism evidence="1 2">
    <name type="scientific">Kluyvera cryocrescens</name>
    <name type="common">Kluyvera citrophila</name>
    <dbReference type="NCBI Taxonomy" id="580"/>
    <lineage>
        <taxon>Bacteria</taxon>
        <taxon>Pseudomonadati</taxon>
        <taxon>Pseudomonadota</taxon>
        <taxon>Gammaproteobacteria</taxon>
        <taxon>Enterobacterales</taxon>
        <taxon>Enterobacteriaceae</taxon>
        <taxon>Kluyvera</taxon>
    </lineage>
</organism>
<name>A0A485CRM0_KLUCR</name>
<dbReference type="Proteomes" id="UP000401081">
    <property type="component" value="Unassembled WGS sequence"/>
</dbReference>
<protein>
    <submittedName>
        <fullName evidence="1">Uncharacterized protein</fullName>
    </submittedName>
</protein>
<evidence type="ECO:0000313" key="1">
    <source>
        <dbReference type="EMBL" id="VFS87449.1"/>
    </source>
</evidence>
<dbReference type="AlphaFoldDB" id="A0A485CRM0"/>
<sequence length="89" mass="10004">MTFNEGPGGYHQMDVMGEALDIGRQHLEALGRQEAELTDDQIDAMIVDYSAVGKSFSDIARARYPGQITEETLNYIQQQIANNMARLQR</sequence>